<comment type="catalytic activity">
    <reaction evidence="10">
        <text>a 2'-deoxyribonucleoside 5'-diphosphate + [thioredoxin]-disulfide + H2O = a ribonucleoside 5'-diphosphate + [thioredoxin]-dithiol</text>
        <dbReference type="Rhea" id="RHEA:23252"/>
        <dbReference type="Rhea" id="RHEA-COMP:10698"/>
        <dbReference type="Rhea" id="RHEA-COMP:10700"/>
        <dbReference type="ChEBI" id="CHEBI:15377"/>
        <dbReference type="ChEBI" id="CHEBI:29950"/>
        <dbReference type="ChEBI" id="CHEBI:50058"/>
        <dbReference type="ChEBI" id="CHEBI:57930"/>
        <dbReference type="ChEBI" id="CHEBI:73316"/>
        <dbReference type="EC" id="1.17.4.1"/>
    </reaction>
</comment>
<keyword evidence="6 10" id="KW-0560">Oxidoreductase</keyword>
<organism evidence="13 14">
    <name type="scientific">Eremothecium gossypii (strain ATCC 10895 / CBS 109.51 / FGSC 9923 / NRRL Y-1056)</name>
    <name type="common">Yeast</name>
    <name type="synonym">Ashbya gossypii</name>
    <dbReference type="NCBI Taxonomy" id="284811"/>
    <lineage>
        <taxon>Eukaryota</taxon>
        <taxon>Fungi</taxon>
        <taxon>Dikarya</taxon>
        <taxon>Ascomycota</taxon>
        <taxon>Saccharomycotina</taxon>
        <taxon>Saccharomycetes</taxon>
        <taxon>Saccharomycetales</taxon>
        <taxon>Saccharomycetaceae</taxon>
        <taxon>Eremothecium</taxon>
    </lineage>
</organism>
<keyword evidence="3" id="KW-0021">Allosteric enzyme</keyword>
<dbReference type="Proteomes" id="UP000000591">
    <property type="component" value="Chromosome III"/>
</dbReference>
<feature type="domain" description="ATP-cone" evidence="12">
    <location>
        <begin position="7"/>
        <end position="99"/>
    </location>
</feature>
<dbReference type="OMA" id="FNVHCIR"/>
<evidence type="ECO:0000259" key="12">
    <source>
        <dbReference type="PROSITE" id="PS51161"/>
    </source>
</evidence>
<proteinExistence type="inferred from homology"/>
<keyword evidence="4 9" id="KW-0547">Nucleotide-binding</keyword>
<dbReference type="EMBL" id="AE016816">
    <property type="protein sequence ID" value="AAS51381.1"/>
    <property type="molecule type" value="Genomic_DNA"/>
</dbReference>
<dbReference type="GO" id="GO:0004748">
    <property type="term" value="F:ribonucleoside-diphosphate reductase activity, thioredoxin disulfide as acceptor"/>
    <property type="evidence" value="ECO:0000318"/>
    <property type="project" value="GO_Central"/>
</dbReference>
<dbReference type="SUPFAM" id="SSF48168">
    <property type="entry name" value="R1 subunit of ribonucleotide reductase, N-terminal domain"/>
    <property type="match status" value="1"/>
</dbReference>
<dbReference type="GO" id="GO:0009263">
    <property type="term" value="P:deoxyribonucleotide biosynthetic process"/>
    <property type="evidence" value="ECO:0000318"/>
    <property type="project" value="GO_Central"/>
</dbReference>
<dbReference type="GeneID" id="4619689"/>
<reference evidence="14" key="2">
    <citation type="journal article" date="2013" name="G3 (Bethesda)">
        <title>Genomes of Ashbya fungi isolated from insects reveal four mating-type loci, numerous translocations, lack of transposons, and distinct gene duplications.</title>
        <authorList>
            <person name="Dietrich F.S."/>
            <person name="Voegeli S."/>
            <person name="Kuo S."/>
            <person name="Philippsen P."/>
        </authorList>
    </citation>
    <scope>GENOME REANNOTATION</scope>
    <source>
        <strain evidence="14">ATCC 10895 / CBS 109.51 / FGSC 9923 / NRRL Y-1056</strain>
    </source>
</reference>
<comment type="similarity">
    <text evidence="1 10">Belongs to the ribonucleoside diphosphate reductase large chain family.</text>
</comment>
<evidence type="ECO:0000256" key="9">
    <source>
        <dbReference type="PROSITE-ProRule" id="PRU00492"/>
    </source>
</evidence>
<keyword evidence="14" id="KW-1185">Reference proteome</keyword>
<evidence type="ECO:0000313" key="14">
    <source>
        <dbReference type="Proteomes" id="UP000000591"/>
    </source>
</evidence>
<dbReference type="InterPro" id="IPR039718">
    <property type="entry name" value="Rrm1"/>
</dbReference>
<feature type="region of interest" description="Disordered" evidence="11">
    <location>
        <begin position="798"/>
        <end position="819"/>
    </location>
</feature>
<dbReference type="OrthoDB" id="3000483at2759"/>
<dbReference type="InParanoid" id="Q75BW6"/>
<dbReference type="InterPro" id="IPR000788">
    <property type="entry name" value="RNR_lg_C"/>
</dbReference>
<protein>
    <recommendedName>
        <fullName evidence="2 10">Ribonucleoside-diphosphate reductase</fullName>
        <ecNumber evidence="2 10">1.17.4.1</ecNumber>
    </recommendedName>
</protein>
<dbReference type="RefSeq" id="NP_983557.1">
    <property type="nucleotide sequence ID" value="NM_208910.1"/>
</dbReference>
<dbReference type="InterPro" id="IPR013346">
    <property type="entry name" value="NrdE_NrdA_C"/>
</dbReference>
<dbReference type="CDD" id="cd01679">
    <property type="entry name" value="RNR_I"/>
    <property type="match status" value="1"/>
</dbReference>
<keyword evidence="7 10" id="KW-0215">Deoxyribonucleotide synthesis</keyword>
<accession>Q75BW6</accession>
<gene>
    <name evidence="13" type="ORF">AGOS_ACR155W</name>
</gene>
<evidence type="ECO:0000313" key="13">
    <source>
        <dbReference type="EMBL" id="AAS51381.1"/>
    </source>
</evidence>
<dbReference type="EC" id="1.17.4.1" evidence="2 10"/>
<dbReference type="InterPro" id="IPR008926">
    <property type="entry name" value="RNR_R1-su_N"/>
</dbReference>
<dbReference type="Pfam" id="PF00317">
    <property type="entry name" value="Ribonuc_red_lgN"/>
    <property type="match status" value="1"/>
</dbReference>
<evidence type="ECO:0000256" key="10">
    <source>
        <dbReference type="RuleBase" id="RU003410"/>
    </source>
</evidence>
<dbReference type="Pfam" id="PF02867">
    <property type="entry name" value="Ribonuc_red_lgC"/>
    <property type="match status" value="1"/>
</dbReference>
<evidence type="ECO:0000256" key="8">
    <source>
        <dbReference type="ARBA" id="ARBA00024942"/>
    </source>
</evidence>
<comment type="function">
    <text evidence="8 10">Provides the precursors necessary for DNA synthesis. Catalyzes the biosynthesis of deoxyribonucleotides from the corresponding ribonucleotides.</text>
</comment>
<evidence type="ECO:0000256" key="3">
    <source>
        <dbReference type="ARBA" id="ARBA00022533"/>
    </source>
</evidence>
<dbReference type="AlphaFoldDB" id="Q75BW6"/>
<dbReference type="GO" id="GO:0005971">
    <property type="term" value="C:ribonucleoside-diphosphate reductase complex"/>
    <property type="evidence" value="ECO:0000318"/>
    <property type="project" value="GO_Central"/>
</dbReference>
<dbReference type="NCBIfam" id="TIGR02506">
    <property type="entry name" value="NrdE_NrdA"/>
    <property type="match status" value="1"/>
</dbReference>
<dbReference type="PANTHER" id="PTHR11573">
    <property type="entry name" value="RIBONUCLEOSIDE-DIPHOSPHATE REDUCTASE LARGE CHAIN"/>
    <property type="match status" value="1"/>
</dbReference>
<keyword evidence="5 9" id="KW-0067">ATP-binding</keyword>
<dbReference type="UniPathway" id="UPA00326"/>
<dbReference type="Gene3D" id="3.20.70.20">
    <property type="match status" value="1"/>
</dbReference>
<evidence type="ECO:0000256" key="2">
    <source>
        <dbReference type="ARBA" id="ARBA00012274"/>
    </source>
</evidence>
<dbReference type="InterPro" id="IPR005144">
    <property type="entry name" value="ATP-cone_dom"/>
</dbReference>
<reference evidence="13 14" key="1">
    <citation type="journal article" date="2004" name="Science">
        <title>The Ashbya gossypii genome as a tool for mapping the ancient Saccharomyces cerevisiae genome.</title>
        <authorList>
            <person name="Dietrich F.S."/>
            <person name="Voegeli S."/>
            <person name="Brachat S."/>
            <person name="Lerch A."/>
            <person name="Gates K."/>
            <person name="Steiner S."/>
            <person name="Mohr C."/>
            <person name="Pohlmann R."/>
            <person name="Luedi P."/>
            <person name="Choi S."/>
            <person name="Wing R.A."/>
            <person name="Flavier A."/>
            <person name="Gaffney T.D."/>
            <person name="Philippsen P."/>
        </authorList>
    </citation>
    <scope>NUCLEOTIDE SEQUENCE [LARGE SCALE GENOMIC DNA]</scope>
    <source>
        <strain evidence="14">ATCC 10895 / CBS 109.51 / FGSC 9923 / NRRL Y-1056</strain>
    </source>
</reference>
<evidence type="ECO:0000256" key="1">
    <source>
        <dbReference type="ARBA" id="ARBA00010406"/>
    </source>
</evidence>
<dbReference type="STRING" id="284811.Q75BW6"/>
<name>Q75BW6_EREGS</name>
<evidence type="ECO:0000256" key="5">
    <source>
        <dbReference type="ARBA" id="ARBA00022840"/>
    </source>
</evidence>
<evidence type="ECO:0000256" key="6">
    <source>
        <dbReference type="ARBA" id="ARBA00023002"/>
    </source>
</evidence>
<evidence type="ECO:0000256" key="11">
    <source>
        <dbReference type="SAM" id="MobiDB-lite"/>
    </source>
</evidence>
<dbReference type="HOGENOM" id="CLU_000404_1_0_1"/>
<dbReference type="PRINTS" id="PR01183">
    <property type="entry name" value="RIBORDTASEM1"/>
</dbReference>
<dbReference type="PROSITE" id="PS51161">
    <property type="entry name" value="ATP_CONE"/>
    <property type="match status" value="1"/>
</dbReference>
<sequence length="864" mass="96607">MAEPKKIFIISDDSGLTEAFDERKLLESLRKLQFGLKINDADIDKAVKRIAAGIGGDIRDSELVAYIGETLASMITRHPDFSLLAARVEIKVLHKRLLGLGFTGNLAVLCESGDSPEGHATKRKRAMSPCTRGPVRRELYDLAVQHRNIIDQAIDDTLDFTFTYFGWKTLCKSYLLKHQGRVHETPQYMFMRVALALHGPSGDIDRVLETYRLMANKYFIHASPTLFNAGTTSQFLSSCFLLGIHEDSIDGIYNALHKAALISKASGGIGIHVSDIRANGSYISGTNGTSNGLVPMLSVFNSTARYVDQGGNKRPGAFCIYLEPWHADVFDFLRLRRNHGKEEMRARDLFYGLWIPDLFMKRVENNGEWSLFSPNEAVGLSDCYGEAFEQLYVRYERELEPYRRVKAQELWREILLSQTETGGPFMLYKDACNSKSNQKNLGTIKSSNLCCEIVEYSSRDEVAVCNLASVALPTFVSVTSDAITFDYARLHSVVKVMTRNLDKAIDIGDYPVPEAERSNKKHRPLALGVQGLADVFMLMRFPFNGEEAAQMNREIFETIYHAAVETSIELAAEYGVYASFVGSPASKGELQFDLWGRNKDNYQFLYDDWDELKEKIKSGPGLRNSLLVGPMPTASTSQILGFTESFEPMTSMIYTRRVLSGEYTLVNKYMVQDFCDLGIWSEELKNRIIKDGGSIQGIDGIPPDLKDLYKTVWELPQRKLIDLSADRAPFVDQSQSLNLFLKEPTMGKLTSMHFYAWKKGLKTGMYYLRTQAAANAIQFTLTDENTLSGPVKLREGAAVAQSPRHARYPSEEAGSRVSPARIETAVSSMDPSDDSDANNAFGIYDSTPIACSTENRESCDSCSG</sequence>
<dbReference type="GO" id="GO:0005524">
    <property type="term" value="F:ATP binding"/>
    <property type="evidence" value="ECO:0000318"/>
    <property type="project" value="GO_Central"/>
</dbReference>
<dbReference type="KEGG" id="ago:AGOS_ACR155W"/>
<dbReference type="SUPFAM" id="SSF51998">
    <property type="entry name" value="PFL-like glycyl radical enzymes"/>
    <property type="match status" value="1"/>
</dbReference>
<dbReference type="eggNOG" id="KOG1112">
    <property type="taxonomic scope" value="Eukaryota"/>
</dbReference>
<evidence type="ECO:0000256" key="7">
    <source>
        <dbReference type="ARBA" id="ARBA00023116"/>
    </source>
</evidence>
<dbReference type="PANTHER" id="PTHR11573:SF28">
    <property type="entry name" value="RIBONUCLEOSIDE-DIPHOSPHATE REDUCTASE"/>
    <property type="match status" value="1"/>
</dbReference>
<dbReference type="InterPro" id="IPR013509">
    <property type="entry name" value="RNR_lsu_N"/>
</dbReference>
<evidence type="ECO:0000256" key="4">
    <source>
        <dbReference type="ARBA" id="ARBA00022741"/>
    </source>
</evidence>